<dbReference type="InterPro" id="IPR045851">
    <property type="entry name" value="AMP-bd_C_sf"/>
</dbReference>
<dbReference type="AlphaFoldDB" id="A0AAD9CYV5"/>
<organism evidence="10 11">
    <name type="scientific">Papiliotrema laurentii</name>
    <name type="common">Cryptococcus laurentii</name>
    <dbReference type="NCBI Taxonomy" id="5418"/>
    <lineage>
        <taxon>Eukaryota</taxon>
        <taxon>Fungi</taxon>
        <taxon>Dikarya</taxon>
        <taxon>Basidiomycota</taxon>
        <taxon>Agaricomycotina</taxon>
        <taxon>Tremellomycetes</taxon>
        <taxon>Tremellales</taxon>
        <taxon>Rhynchogastremaceae</taxon>
        <taxon>Papiliotrema</taxon>
    </lineage>
</organism>
<dbReference type="EMBL" id="JAODAN010000007">
    <property type="protein sequence ID" value="KAK1922980.1"/>
    <property type="molecule type" value="Genomic_DNA"/>
</dbReference>
<dbReference type="Gene3D" id="3.40.50.12780">
    <property type="entry name" value="N-terminal domain of ligase-like"/>
    <property type="match status" value="1"/>
</dbReference>
<evidence type="ECO:0000313" key="11">
    <source>
        <dbReference type="Proteomes" id="UP001182556"/>
    </source>
</evidence>
<dbReference type="GO" id="GO:0003987">
    <property type="term" value="F:acetate-CoA ligase activity"/>
    <property type="evidence" value="ECO:0007669"/>
    <property type="project" value="UniProtKB-UniRule"/>
</dbReference>
<reference evidence="10" key="1">
    <citation type="submission" date="2023-02" db="EMBL/GenBank/DDBJ databases">
        <title>Identification and recombinant expression of a fungal hydrolase from Papiliotrema laurentii that hydrolyzes apple cutin and clears colloidal polyester polyurethane.</title>
        <authorList>
            <consortium name="DOE Joint Genome Institute"/>
            <person name="Roman V.A."/>
            <person name="Bojanowski C."/>
            <person name="Crable B.R."/>
            <person name="Wagner D.N."/>
            <person name="Hung C.S."/>
            <person name="Nadeau L.J."/>
            <person name="Schratz L."/>
            <person name="Haridas S."/>
            <person name="Pangilinan J."/>
            <person name="Lipzen A."/>
            <person name="Na H."/>
            <person name="Yan M."/>
            <person name="Ng V."/>
            <person name="Grigoriev I.V."/>
            <person name="Spatafora J.W."/>
            <person name="Barlow D."/>
            <person name="Biffinger J."/>
            <person name="Kelley-Loughnane N."/>
            <person name="Varaljay V.A."/>
            <person name="Crookes-Goodson W.J."/>
        </authorList>
    </citation>
    <scope>NUCLEOTIDE SEQUENCE</scope>
    <source>
        <strain evidence="10">5307AH</strain>
    </source>
</reference>
<dbReference type="PANTHER" id="PTHR24095:SF14">
    <property type="entry name" value="ACETYL-COENZYME A SYNTHETASE 1"/>
    <property type="match status" value="1"/>
</dbReference>
<feature type="domain" description="AMP-dependent synthetase/ligase" evidence="7">
    <location>
        <begin position="109"/>
        <end position="490"/>
    </location>
</feature>
<evidence type="ECO:0000256" key="2">
    <source>
        <dbReference type="ARBA" id="ARBA00022598"/>
    </source>
</evidence>
<dbReference type="Gene3D" id="3.30.300.30">
    <property type="match status" value="1"/>
</dbReference>
<feature type="domain" description="Acetyl-coenzyme A synthetase N-terminal" evidence="9">
    <location>
        <begin position="58"/>
        <end position="103"/>
    </location>
</feature>
<dbReference type="NCBIfam" id="TIGR02188">
    <property type="entry name" value="Ac_CoA_lig_AcsA"/>
    <property type="match status" value="1"/>
</dbReference>
<sequence length="676" mass="74663">MAEKIHPHVRGLPDSVPEAEDIFPPPPRLQGAEGRPKPHIGPDYKAYLDEYAKTVGPNSDAWWREAAKSLDWITPFKTVRAGDFEHGDIQWFPEGTLNAAYNCLDRFYYAHPDKAAIIYEADETEDGREVSWAELFRETCRVANVLKSYGVKKGDAVSIYLPMTWQAVAAFLACARIGAVHSAVFAGFSAESLRDRVNDCECKVIITTDEGRRGGKSIATKQIVDNALKQCPLVEHVLVLRRTGNEVPMTEGRDKWWDEEISKVPVYCPVEPMGSEDPLFILYTSGSTGKPKGVVHSTAGYLLGALLTVKYVFDVHPDDKFACMADIGWITGHTYIIYGPLLNGVTTTVFESTPVYPTPARYWDFVDKWKATQLYTAPTAIRLLRRMGDEHVKNHDLSSLRVLGSVGEPINPEAWHWYNDLAGKNQCAIVDTYWMTETGSHVVTPLPGAISTKPGSATFPFFGMDLAIIDPTSGEVLEGNDVEGVLVAKAHWPSIARTVYKDHKRYLDTYMRPYKGFFFFGDGAARDADGYLWIKGRVDDVINVSGHRLSTAEVESALILHKGVAETAVVGAADDITGQAVYAFVTMKPEFDSASTKEADLAKELALQVRKVIGPFAAPKKIYLVNDLPKTRSGKIMRRILRKIVSGEGDQLGDLSSIADPNVVEEIKSKVAAAAK</sequence>
<proteinExistence type="inferred from homology"/>
<evidence type="ECO:0000259" key="8">
    <source>
        <dbReference type="Pfam" id="PF13193"/>
    </source>
</evidence>
<comment type="caution">
    <text evidence="10">The sequence shown here is derived from an EMBL/GenBank/DDBJ whole genome shotgun (WGS) entry which is preliminary data.</text>
</comment>
<evidence type="ECO:0000259" key="9">
    <source>
        <dbReference type="Pfam" id="PF16177"/>
    </source>
</evidence>
<name>A0AAD9CYV5_PAPLA</name>
<dbReference type="FunFam" id="3.40.50.12780:FF:000001">
    <property type="entry name" value="Acetyl-coenzyme A synthetase"/>
    <property type="match status" value="1"/>
</dbReference>
<dbReference type="InterPro" id="IPR025110">
    <property type="entry name" value="AMP-bd_C"/>
</dbReference>
<dbReference type="GO" id="GO:0016208">
    <property type="term" value="F:AMP binding"/>
    <property type="evidence" value="ECO:0007669"/>
    <property type="project" value="InterPro"/>
</dbReference>
<evidence type="ECO:0000256" key="1">
    <source>
        <dbReference type="ARBA" id="ARBA00006432"/>
    </source>
</evidence>
<keyword evidence="2 5" id="KW-0436">Ligase</keyword>
<dbReference type="GO" id="GO:0019427">
    <property type="term" value="P:acetyl-CoA biosynthetic process from acetate"/>
    <property type="evidence" value="ECO:0007669"/>
    <property type="project" value="InterPro"/>
</dbReference>
<comment type="catalytic activity">
    <reaction evidence="5">
        <text>acetate + ATP + CoA = acetyl-CoA + AMP + diphosphate</text>
        <dbReference type="Rhea" id="RHEA:23176"/>
        <dbReference type="ChEBI" id="CHEBI:30089"/>
        <dbReference type="ChEBI" id="CHEBI:30616"/>
        <dbReference type="ChEBI" id="CHEBI:33019"/>
        <dbReference type="ChEBI" id="CHEBI:57287"/>
        <dbReference type="ChEBI" id="CHEBI:57288"/>
        <dbReference type="ChEBI" id="CHEBI:456215"/>
        <dbReference type="EC" id="6.2.1.1"/>
    </reaction>
</comment>
<feature type="region of interest" description="Disordered" evidence="6">
    <location>
        <begin position="1"/>
        <end position="36"/>
    </location>
</feature>
<evidence type="ECO:0000256" key="4">
    <source>
        <dbReference type="ARBA" id="ARBA00022840"/>
    </source>
</evidence>
<dbReference type="PANTHER" id="PTHR24095">
    <property type="entry name" value="ACETYL-COENZYME A SYNTHETASE"/>
    <property type="match status" value="1"/>
</dbReference>
<dbReference type="SUPFAM" id="SSF56801">
    <property type="entry name" value="Acetyl-CoA synthetase-like"/>
    <property type="match status" value="1"/>
</dbReference>
<dbReference type="InterPro" id="IPR032387">
    <property type="entry name" value="ACAS_N"/>
</dbReference>
<keyword evidence="11" id="KW-1185">Reference proteome</keyword>
<gene>
    <name evidence="10" type="ORF">DB88DRAFT_465504</name>
</gene>
<protein>
    <recommendedName>
        <fullName evidence="5">Acetyl-coenzyme A synthetase</fullName>
        <ecNumber evidence="5">6.2.1.1</ecNumber>
    </recommendedName>
</protein>
<evidence type="ECO:0000256" key="3">
    <source>
        <dbReference type="ARBA" id="ARBA00022741"/>
    </source>
</evidence>
<dbReference type="NCBIfam" id="NF001208">
    <property type="entry name" value="PRK00174.1"/>
    <property type="match status" value="1"/>
</dbReference>
<dbReference type="InterPro" id="IPR020845">
    <property type="entry name" value="AMP-binding_CS"/>
</dbReference>
<dbReference type="Pfam" id="PF00501">
    <property type="entry name" value="AMP-binding"/>
    <property type="match status" value="1"/>
</dbReference>
<dbReference type="Pfam" id="PF13193">
    <property type="entry name" value="AMP-binding_C"/>
    <property type="match status" value="1"/>
</dbReference>
<dbReference type="GO" id="GO:0005829">
    <property type="term" value="C:cytosol"/>
    <property type="evidence" value="ECO:0007669"/>
    <property type="project" value="TreeGrafter"/>
</dbReference>
<dbReference type="GO" id="GO:0005524">
    <property type="term" value="F:ATP binding"/>
    <property type="evidence" value="ECO:0007669"/>
    <property type="project" value="UniProtKB-UniRule"/>
</dbReference>
<evidence type="ECO:0000313" key="10">
    <source>
        <dbReference type="EMBL" id="KAK1922980.1"/>
    </source>
</evidence>
<dbReference type="Proteomes" id="UP001182556">
    <property type="component" value="Unassembled WGS sequence"/>
</dbReference>
<dbReference type="InterPro" id="IPR042099">
    <property type="entry name" value="ANL_N_sf"/>
</dbReference>
<keyword evidence="3 5" id="KW-0547">Nucleotide-binding</keyword>
<evidence type="ECO:0000256" key="6">
    <source>
        <dbReference type="SAM" id="MobiDB-lite"/>
    </source>
</evidence>
<accession>A0AAD9CYV5</accession>
<dbReference type="InterPro" id="IPR011904">
    <property type="entry name" value="Ac_CoA_lig"/>
</dbReference>
<dbReference type="InterPro" id="IPR000873">
    <property type="entry name" value="AMP-dep_synth/lig_dom"/>
</dbReference>
<dbReference type="EC" id="6.2.1.1" evidence="5"/>
<evidence type="ECO:0000256" key="5">
    <source>
        <dbReference type="RuleBase" id="RU361147"/>
    </source>
</evidence>
<feature type="domain" description="AMP-binding enzyme C-terminal" evidence="8">
    <location>
        <begin position="553"/>
        <end position="635"/>
    </location>
</feature>
<evidence type="ECO:0000259" key="7">
    <source>
        <dbReference type="Pfam" id="PF00501"/>
    </source>
</evidence>
<keyword evidence="4 5" id="KW-0067">ATP-binding</keyword>
<comment type="similarity">
    <text evidence="1 5">Belongs to the ATP-dependent AMP-binding enzyme family.</text>
</comment>
<dbReference type="PROSITE" id="PS00455">
    <property type="entry name" value="AMP_BINDING"/>
    <property type="match status" value="1"/>
</dbReference>
<dbReference type="Pfam" id="PF16177">
    <property type="entry name" value="ACAS_N"/>
    <property type="match status" value="1"/>
</dbReference>
<dbReference type="CDD" id="cd05966">
    <property type="entry name" value="ACS"/>
    <property type="match status" value="1"/>
</dbReference>